<feature type="repeat" description="WD" evidence="5">
    <location>
        <begin position="190"/>
        <end position="212"/>
    </location>
</feature>
<dbReference type="PANTHER" id="PTHR19848">
    <property type="entry name" value="WD40 REPEAT PROTEIN"/>
    <property type="match status" value="1"/>
</dbReference>
<dbReference type="CDD" id="cd00200">
    <property type="entry name" value="WD40"/>
    <property type="match status" value="1"/>
</dbReference>
<accession>A0A2T2NHQ2</accession>
<feature type="repeat" description="WD" evidence="5">
    <location>
        <begin position="116"/>
        <end position="148"/>
    </location>
</feature>
<keyword evidence="3" id="KW-0677">Repeat</keyword>
<dbReference type="GO" id="GO:0005730">
    <property type="term" value="C:nucleolus"/>
    <property type="evidence" value="ECO:0007669"/>
    <property type="project" value="UniProtKB-SubCell"/>
</dbReference>
<dbReference type="PROSITE" id="PS00678">
    <property type="entry name" value="WD_REPEATS_1"/>
    <property type="match status" value="2"/>
</dbReference>
<dbReference type="PRINTS" id="PR00320">
    <property type="entry name" value="GPROTEINBRPT"/>
</dbReference>
<dbReference type="OrthoDB" id="19711at2759"/>
<name>A0A2T2NHQ2_CORCC</name>
<evidence type="ECO:0000256" key="1">
    <source>
        <dbReference type="ARBA" id="ARBA00004604"/>
    </source>
</evidence>
<evidence type="ECO:0000256" key="3">
    <source>
        <dbReference type="ARBA" id="ARBA00022737"/>
    </source>
</evidence>
<dbReference type="InterPro" id="IPR036322">
    <property type="entry name" value="WD40_repeat_dom_sf"/>
</dbReference>
<reference evidence="6 7" key="1">
    <citation type="journal article" date="2018" name="Front. Microbiol.">
        <title>Genome-Wide Analysis of Corynespora cassiicola Leaf Fall Disease Putative Effectors.</title>
        <authorList>
            <person name="Lopez D."/>
            <person name="Ribeiro S."/>
            <person name="Label P."/>
            <person name="Fumanal B."/>
            <person name="Venisse J.S."/>
            <person name="Kohler A."/>
            <person name="de Oliveira R.R."/>
            <person name="Labutti K."/>
            <person name="Lipzen A."/>
            <person name="Lail K."/>
            <person name="Bauer D."/>
            <person name="Ohm R.A."/>
            <person name="Barry K.W."/>
            <person name="Spatafora J."/>
            <person name="Grigoriev I.V."/>
            <person name="Martin F.M."/>
            <person name="Pujade-Renaud V."/>
        </authorList>
    </citation>
    <scope>NUCLEOTIDE SEQUENCE [LARGE SCALE GENOMIC DNA]</scope>
    <source>
        <strain evidence="6 7">Philippines</strain>
    </source>
</reference>
<dbReference type="Pfam" id="PF00400">
    <property type="entry name" value="WD40"/>
    <property type="match status" value="6"/>
</dbReference>
<feature type="repeat" description="WD" evidence="5">
    <location>
        <begin position="73"/>
        <end position="114"/>
    </location>
</feature>
<evidence type="ECO:0000313" key="7">
    <source>
        <dbReference type="Proteomes" id="UP000240883"/>
    </source>
</evidence>
<dbReference type="InterPro" id="IPR001680">
    <property type="entry name" value="WD40_rpt"/>
</dbReference>
<organism evidence="6 7">
    <name type="scientific">Corynespora cassiicola Philippines</name>
    <dbReference type="NCBI Taxonomy" id="1448308"/>
    <lineage>
        <taxon>Eukaryota</taxon>
        <taxon>Fungi</taxon>
        <taxon>Dikarya</taxon>
        <taxon>Ascomycota</taxon>
        <taxon>Pezizomycotina</taxon>
        <taxon>Dothideomycetes</taxon>
        <taxon>Pleosporomycetidae</taxon>
        <taxon>Pleosporales</taxon>
        <taxon>Corynesporascaceae</taxon>
        <taxon>Corynespora</taxon>
    </lineage>
</organism>
<proteinExistence type="predicted"/>
<dbReference type="InterPro" id="IPR019775">
    <property type="entry name" value="WD40_repeat_CS"/>
</dbReference>
<dbReference type="SUPFAM" id="SSF50978">
    <property type="entry name" value="WD40 repeat-like"/>
    <property type="match status" value="1"/>
</dbReference>
<dbReference type="PROSITE" id="PS50082">
    <property type="entry name" value="WD_REPEATS_2"/>
    <property type="match status" value="5"/>
</dbReference>
<comment type="subcellular location">
    <subcellularLocation>
        <location evidence="1">Nucleus</location>
        <location evidence="1">Nucleolus</location>
    </subcellularLocation>
</comment>
<dbReference type="GO" id="GO:0000027">
    <property type="term" value="P:ribosomal large subunit assembly"/>
    <property type="evidence" value="ECO:0007669"/>
    <property type="project" value="TreeGrafter"/>
</dbReference>
<dbReference type="SMART" id="SM00320">
    <property type="entry name" value="WD40"/>
    <property type="match status" value="7"/>
</dbReference>
<keyword evidence="4" id="KW-0539">Nucleus</keyword>
<dbReference type="AlphaFoldDB" id="A0A2T2NHQ2"/>
<dbReference type="InterPro" id="IPR015943">
    <property type="entry name" value="WD40/YVTN_repeat-like_dom_sf"/>
</dbReference>
<dbReference type="EMBL" id="KZ678137">
    <property type="protein sequence ID" value="PSN64962.1"/>
    <property type="molecule type" value="Genomic_DNA"/>
</dbReference>
<protein>
    <submittedName>
        <fullName evidence="6">WD40 repeat-like protein</fullName>
    </submittedName>
</protein>
<feature type="repeat" description="WD" evidence="5">
    <location>
        <begin position="213"/>
        <end position="254"/>
    </location>
</feature>
<feature type="repeat" description="WD" evidence="5">
    <location>
        <begin position="32"/>
        <end position="71"/>
    </location>
</feature>
<dbReference type="Proteomes" id="UP000240883">
    <property type="component" value="Unassembled WGS sequence"/>
</dbReference>
<dbReference type="STRING" id="1448308.A0A2T2NHQ2"/>
<gene>
    <name evidence="6" type="ORF">BS50DRAFT_526983</name>
</gene>
<dbReference type="PANTHER" id="PTHR19848:SF0">
    <property type="entry name" value="NOTCHLESS PROTEIN HOMOLOG 1"/>
    <property type="match status" value="1"/>
</dbReference>
<dbReference type="PROSITE" id="PS50294">
    <property type="entry name" value="WD_REPEATS_REGION"/>
    <property type="match status" value="3"/>
</dbReference>
<evidence type="ECO:0000256" key="5">
    <source>
        <dbReference type="PROSITE-ProRule" id="PRU00221"/>
    </source>
</evidence>
<keyword evidence="7" id="KW-1185">Reference proteome</keyword>
<keyword evidence="2 5" id="KW-0853">WD repeat</keyword>
<dbReference type="Gene3D" id="2.130.10.10">
    <property type="entry name" value="YVTN repeat-like/Quinoprotein amine dehydrogenase"/>
    <property type="match status" value="2"/>
</dbReference>
<dbReference type="InterPro" id="IPR020472">
    <property type="entry name" value="WD40_PAC1"/>
</dbReference>
<evidence type="ECO:0000256" key="2">
    <source>
        <dbReference type="ARBA" id="ARBA00022574"/>
    </source>
</evidence>
<evidence type="ECO:0000313" key="6">
    <source>
        <dbReference type="EMBL" id="PSN64962.1"/>
    </source>
</evidence>
<sequence length="347" mass="37774">MAQLDNQSFPSSDGKDSGTIQPLYFPDRSYASEAHTAGVYGLALTSSYLISASKDTTIRIWSLETQRLVHPPLEGHFSSVLCVAASEPLDLIFSSGADCRLIIWRLSTGERLHSAEKVHSEGITTIAISSKYLATGSKDCSIKVWDLDKLAKKLETTYRPNDTDSSKAVVTLTNNSVSPINSVLLTERCLIAGSADGTITVWETSTWDPVRTMATHSAGISCLAISPDETKIVGGSSDHTLRIFDLTTGSQELRLTVSSSLVRSVCVPPGERSEGLRRIISGSYDGAVHVWERKEGNKRFWKSKETFHAKDSSIESDSPILVFKVLSDGQRVYCASQSGSIVAWMMS</sequence>
<evidence type="ECO:0000256" key="4">
    <source>
        <dbReference type="ARBA" id="ARBA00023242"/>
    </source>
</evidence>